<dbReference type="Proteomes" id="UP000054498">
    <property type="component" value="Unassembled WGS sequence"/>
</dbReference>
<dbReference type="KEGG" id="mng:MNEG_15176"/>
<reference evidence="2 3" key="1">
    <citation type="journal article" date="2013" name="BMC Genomics">
        <title>Reconstruction of the lipid metabolism for the microalga Monoraphidium neglectum from its genome sequence reveals characteristics suitable for biofuel production.</title>
        <authorList>
            <person name="Bogen C."/>
            <person name="Al-Dilaimi A."/>
            <person name="Albersmeier A."/>
            <person name="Wichmann J."/>
            <person name="Grundmann M."/>
            <person name="Rupp O."/>
            <person name="Lauersen K.J."/>
            <person name="Blifernez-Klassen O."/>
            <person name="Kalinowski J."/>
            <person name="Goesmann A."/>
            <person name="Mussgnug J.H."/>
            <person name="Kruse O."/>
        </authorList>
    </citation>
    <scope>NUCLEOTIDE SEQUENCE [LARGE SCALE GENOMIC DNA]</scope>
    <source>
        <strain evidence="2 3">SAG 48.87</strain>
    </source>
</reference>
<dbReference type="GO" id="GO:0005506">
    <property type="term" value="F:iron ion binding"/>
    <property type="evidence" value="ECO:0007669"/>
    <property type="project" value="InterPro"/>
</dbReference>
<dbReference type="EMBL" id="KK105314">
    <property type="protein sequence ID" value="KIY92787.1"/>
    <property type="molecule type" value="Genomic_DNA"/>
</dbReference>
<evidence type="ECO:0000313" key="2">
    <source>
        <dbReference type="EMBL" id="KIY92787.1"/>
    </source>
</evidence>
<dbReference type="AlphaFoldDB" id="A0A0D2IXY6"/>
<dbReference type="STRING" id="145388.A0A0D2IXY6"/>
<organism evidence="2 3">
    <name type="scientific">Monoraphidium neglectum</name>
    <dbReference type="NCBI Taxonomy" id="145388"/>
    <lineage>
        <taxon>Eukaryota</taxon>
        <taxon>Viridiplantae</taxon>
        <taxon>Chlorophyta</taxon>
        <taxon>core chlorophytes</taxon>
        <taxon>Chlorophyceae</taxon>
        <taxon>CS clade</taxon>
        <taxon>Sphaeropleales</taxon>
        <taxon>Selenastraceae</taxon>
        <taxon>Monoraphidium</taxon>
    </lineage>
</organism>
<dbReference type="GO" id="GO:0004497">
    <property type="term" value="F:monooxygenase activity"/>
    <property type="evidence" value="ECO:0007669"/>
    <property type="project" value="InterPro"/>
</dbReference>
<dbReference type="Gene3D" id="1.10.630.10">
    <property type="entry name" value="Cytochrome P450"/>
    <property type="match status" value="1"/>
</dbReference>
<evidence type="ECO:0000313" key="3">
    <source>
        <dbReference type="Proteomes" id="UP000054498"/>
    </source>
</evidence>
<sequence length="61" mass="6735">MAYGYGPHECIARELSLAELAAAFSGLLRRLPGLKLAVRPEELQWSDPTRDVGLAKLPVTW</sequence>
<dbReference type="GO" id="GO:0016705">
    <property type="term" value="F:oxidoreductase activity, acting on paired donors, with incorporation or reduction of molecular oxygen"/>
    <property type="evidence" value="ECO:0007669"/>
    <property type="project" value="InterPro"/>
</dbReference>
<accession>A0A0D2IXY6</accession>
<dbReference type="PANTHER" id="PTHR46696">
    <property type="entry name" value="P450, PUTATIVE (EUROFUNG)-RELATED"/>
    <property type="match status" value="1"/>
</dbReference>
<name>A0A0D2IXY6_9CHLO</name>
<dbReference type="OrthoDB" id="3945418at2759"/>
<dbReference type="GO" id="GO:0020037">
    <property type="term" value="F:heme binding"/>
    <property type="evidence" value="ECO:0007669"/>
    <property type="project" value="InterPro"/>
</dbReference>
<dbReference type="InterPro" id="IPR036396">
    <property type="entry name" value="Cyt_P450_sf"/>
</dbReference>
<gene>
    <name evidence="2" type="ORF">MNEG_15176</name>
</gene>
<comment type="similarity">
    <text evidence="1">Belongs to the cytochrome P450 family.</text>
</comment>
<dbReference type="GeneID" id="25732811"/>
<keyword evidence="3" id="KW-1185">Reference proteome</keyword>
<dbReference type="PANTHER" id="PTHR46696:SF6">
    <property type="entry name" value="P450, PUTATIVE (EUROFUNG)-RELATED"/>
    <property type="match status" value="1"/>
</dbReference>
<dbReference type="RefSeq" id="XP_013891807.1">
    <property type="nucleotide sequence ID" value="XM_014036353.1"/>
</dbReference>
<proteinExistence type="inferred from homology"/>
<evidence type="ECO:0008006" key="4">
    <source>
        <dbReference type="Google" id="ProtNLM"/>
    </source>
</evidence>
<evidence type="ECO:0000256" key="1">
    <source>
        <dbReference type="ARBA" id="ARBA00010617"/>
    </source>
</evidence>
<protein>
    <recommendedName>
        <fullName evidence="4">Cytochrome P450</fullName>
    </recommendedName>
</protein>
<dbReference type="SUPFAM" id="SSF48264">
    <property type="entry name" value="Cytochrome P450"/>
    <property type="match status" value="1"/>
</dbReference>